<dbReference type="GO" id="GO:0008270">
    <property type="term" value="F:zinc ion binding"/>
    <property type="evidence" value="ECO:0007669"/>
    <property type="project" value="UniProtKB-KW"/>
</dbReference>
<evidence type="ECO:0000256" key="2">
    <source>
        <dbReference type="ARBA" id="ARBA00022771"/>
    </source>
</evidence>
<dbReference type="InterPro" id="IPR039971">
    <property type="entry name" value="CWC24-like"/>
</dbReference>
<feature type="region of interest" description="Disordered" evidence="5">
    <location>
        <begin position="197"/>
        <end position="222"/>
    </location>
</feature>
<dbReference type="Pfam" id="PF00097">
    <property type="entry name" value="zf-C3HC4"/>
    <property type="match status" value="1"/>
</dbReference>
<dbReference type="InterPro" id="IPR001841">
    <property type="entry name" value="Znf_RING"/>
</dbReference>
<dbReference type="EMBL" id="HBIN01023017">
    <property type="protein sequence ID" value="CAE0447744.1"/>
    <property type="molecule type" value="Transcribed_RNA"/>
</dbReference>
<evidence type="ECO:0000313" key="9">
    <source>
        <dbReference type="EMBL" id="CAE0447745.1"/>
    </source>
</evidence>
<organism evidence="8">
    <name type="scientific">Aplanochytrium stocchinoi</name>
    <dbReference type="NCBI Taxonomy" id="215587"/>
    <lineage>
        <taxon>Eukaryota</taxon>
        <taxon>Sar</taxon>
        <taxon>Stramenopiles</taxon>
        <taxon>Bigyra</taxon>
        <taxon>Labyrinthulomycetes</taxon>
        <taxon>Thraustochytrida</taxon>
        <taxon>Thraustochytriidae</taxon>
        <taxon>Aplanochytrium</taxon>
    </lineage>
</organism>
<feature type="region of interest" description="Disordered" evidence="5">
    <location>
        <begin position="50"/>
        <end position="81"/>
    </location>
</feature>
<dbReference type="GO" id="GO:0005684">
    <property type="term" value="C:U2-type spliceosomal complex"/>
    <property type="evidence" value="ECO:0007669"/>
    <property type="project" value="TreeGrafter"/>
</dbReference>
<evidence type="ECO:0000256" key="5">
    <source>
        <dbReference type="SAM" id="MobiDB-lite"/>
    </source>
</evidence>
<evidence type="ECO:0000256" key="3">
    <source>
        <dbReference type="ARBA" id="ARBA00022833"/>
    </source>
</evidence>
<dbReference type="InterPro" id="IPR036855">
    <property type="entry name" value="Znf_CCCH_sf"/>
</dbReference>
<feature type="domain" description="C3H1-type" evidence="7">
    <location>
        <begin position="152"/>
        <end position="180"/>
    </location>
</feature>
<feature type="compositionally biased region" description="Basic and acidic residues" evidence="5">
    <location>
        <begin position="10"/>
        <end position="22"/>
    </location>
</feature>
<dbReference type="SUPFAM" id="SSF57850">
    <property type="entry name" value="RING/U-box"/>
    <property type="match status" value="1"/>
</dbReference>
<reference evidence="8" key="1">
    <citation type="submission" date="2021-01" db="EMBL/GenBank/DDBJ databases">
        <authorList>
            <person name="Corre E."/>
            <person name="Pelletier E."/>
            <person name="Niang G."/>
            <person name="Scheremetjew M."/>
            <person name="Finn R."/>
            <person name="Kale V."/>
            <person name="Holt S."/>
            <person name="Cochrane G."/>
            <person name="Meng A."/>
            <person name="Brown T."/>
            <person name="Cohen L."/>
        </authorList>
    </citation>
    <scope>NUCLEOTIDE SEQUENCE</scope>
    <source>
        <strain evidence="8">GSBS06</strain>
    </source>
</reference>
<dbReference type="Pfam" id="PF00642">
    <property type="entry name" value="zf-CCCH"/>
    <property type="match status" value="1"/>
</dbReference>
<accession>A0A6S8G1U0</accession>
<dbReference type="Gene3D" id="4.10.1000.10">
    <property type="entry name" value="Zinc finger, CCCH-type"/>
    <property type="match status" value="1"/>
</dbReference>
<feature type="compositionally biased region" description="Polar residues" evidence="5">
    <location>
        <begin position="50"/>
        <end position="75"/>
    </location>
</feature>
<dbReference type="PROSITE" id="PS00518">
    <property type="entry name" value="ZF_RING_1"/>
    <property type="match status" value="1"/>
</dbReference>
<gene>
    <name evidence="8" type="ORF">ASTO00021_LOCUS17707</name>
    <name evidence="9" type="ORF">ASTO00021_LOCUS17708</name>
</gene>
<sequence>MFKKRKPKRSREECRKESTQKEDDIDEDDGGLKQKTVAQVKKLLANDSENTLHSFGSSKNSAPATYTGGATSTLDIHTDTDRDARAIHERNLKLKEQRAKSRNENGTKLYQGQGAYFNPLEKTAEQLAKSKHTGTMGPLRAPSNLRATSRFDYQPDICKDYKETGFCGYGDNCKFMHDRSNYKAGWQIEKEWEEEQRKKKARLARGNRGDEGSNQDYPSQTESDKPFACFICRNPFTKPVVTKCKHYFCQKCALEHYSTSPKCAACGKPTGGIFNKAII</sequence>
<dbReference type="PANTHER" id="PTHR12930:SF0">
    <property type="entry name" value="RING FINGER PROTEIN 113B"/>
    <property type="match status" value="1"/>
</dbReference>
<dbReference type="SMART" id="SM00184">
    <property type="entry name" value="RING"/>
    <property type="match status" value="1"/>
</dbReference>
<feature type="zinc finger region" description="C3H1-type" evidence="4">
    <location>
        <begin position="152"/>
        <end position="180"/>
    </location>
</feature>
<dbReference type="InterPro" id="IPR013083">
    <property type="entry name" value="Znf_RING/FYVE/PHD"/>
</dbReference>
<feature type="domain" description="RING-type" evidence="6">
    <location>
        <begin position="229"/>
        <end position="266"/>
    </location>
</feature>
<feature type="compositionally biased region" description="Polar residues" evidence="5">
    <location>
        <begin position="212"/>
        <end position="221"/>
    </location>
</feature>
<dbReference type="AlphaFoldDB" id="A0A6S8G1U0"/>
<evidence type="ECO:0000259" key="7">
    <source>
        <dbReference type="PROSITE" id="PS50103"/>
    </source>
</evidence>
<keyword evidence="2 4" id="KW-0863">Zinc-finger</keyword>
<feature type="region of interest" description="Disordered" evidence="5">
    <location>
        <begin position="1"/>
        <end position="33"/>
    </location>
</feature>
<dbReference type="GO" id="GO:0034247">
    <property type="term" value="P:snoRNA splicing"/>
    <property type="evidence" value="ECO:0007669"/>
    <property type="project" value="TreeGrafter"/>
</dbReference>
<evidence type="ECO:0000313" key="8">
    <source>
        <dbReference type="EMBL" id="CAE0447744.1"/>
    </source>
</evidence>
<dbReference type="InterPro" id="IPR000571">
    <property type="entry name" value="Znf_CCCH"/>
</dbReference>
<dbReference type="CDD" id="cd16539">
    <property type="entry name" value="RING-HC_RNF113A_B"/>
    <property type="match status" value="1"/>
</dbReference>
<keyword evidence="1 4" id="KW-0479">Metal-binding</keyword>
<dbReference type="SUPFAM" id="SSF90229">
    <property type="entry name" value="CCCH zinc finger"/>
    <property type="match status" value="1"/>
</dbReference>
<evidence type="ECO:0000259" key="6">
    <source>
        <dbReference type="PROSITE" id="PS50089"/>
    </source>
</evidence>
<evidence type="ECO:0000256" key="1">
    <source>
        <dbReference type="ARBA" id="ARBA00022723"/>
    </source>
</evidence>
<dbReference type="EMBL" id="HBIN01023018">
    <property type="protein sequence ID" value="CAE0447745.1"/>
    <property type="molecule type" value="Transcribed_RNA"/>
</dbReference>
<dbReference type="PANTHER" id="PTHR12930">
    <property type="entry name" value="ZINC FINGER PROTEIN 183"/>
    <property type="match status" value="1"/>
</dbReference>
<dbReference type="PROSITE" id="PS50103">
    <property type="entry name" value="ZF_C3H1"/>
    <property type="match status" value="1"/>
</dbReference>
<name>A0A6S8G1U0_9STRA</name>
<dbReference type="PROSITE" id="PS50089">
    <property type="entry name" value="ZF_RING_2"/>
    <property type="match status" value="1"/>
</dbReference>
<protein>
    <recommendedName>
        <fullName evidence="10">RING-type E3 ubiquitin transferase</fullName>
    </recommendedName>
</protein>
<dbReference type="Gene3D" id="3.30.40.10">
    <property type="entry name" value="Zinc/RING finger domain, C3HC4 (zinc finger)"/>
    <property type="match status" value="1"/>
</dbReference>
<evidence type="ECO:0000256" key="4">
    <source>
        <dbReference type="PROSITE-ProRule" id="PRU00723"/>
    </source>
</evidence>
<proteinExistence type="predicted"/>
<dbReference type="InterPro" id="IPR018957">
    <property type="entry name" value="Znf_C3HC4_RING-type"/>
</dbReference>
<evidence type="ECO:0008006" key="10">
    <source>
        <dbReference type="Google" id="ProtNLM"/>
    </source>
</evidence>
<keyword evidence="3 4" id="KW-0862">Zinc</keyword>
<dbReference type="SMART" id="SM00356">
    <property type="entry name" value="ZnF_C3H1"/>
    <property type="match status" value="1"/>
</dbReference>
<dbReference type="InterPro" id="IPR017907">
    <property type="entry name" value="Znf_RING_CS"/>
</dbReference>